<sequence length="629" mass="69840">MNYSYGFHQRSIVSPNQFRCFGSESESLTVEGIIANNWNILDEDDGDWKSHAAAVAQSIDLIKRRLQWKKLKVRLDLLSAQLAKPDLWDDPVHAGKISREHGSLLGKVKEVNAMEQELIEHIDMIKLAREENDEELESESLKALLNMRRNAKEKELEALLSGEHDYCSCYIEVQAGAGGTESMDWASMVMQMYKSWAQRRGYKVIVMEEMPGELAGIKRATIKVDGEFAFGYAKAEIGVHRLVRISPFDSNKRRHTSFSAVAVIPILGDGSTRVQINESDLRIERFRSGGPGGQHANTTDSAVRIIHIPTGITATSQNERSQHMNKASALAVLQSRLDQMEMARQAQLNAQHTQSLTDITWGSQIRSYVLHPYRMVKDLRTNYEVSDPDSVLEGDIDAFILSYLSASLDKDEIKFGFIVTAMDFQKKRIQFLVLVAGIILLSITAKKCRQIVGEKASSKSGKFTFLNCFDMGTGTLACGVKEGLKLYVYNIRTSHVEKARHNAIQSALVDAASQGMSTKHSSKLAEKEGKKAAKLASRKAERITGPIISSGWDFFEAVYYGGSVAEGFFKGSCTSIGAYGGGFIGEKKLGRFGYLIGSLFGSWVGGRIGLMLYDVVNAVHFLLQFVQKD</sequence>
<dbReference type="SUPFAM" id="SSF75620">
    <property type="entry name" value="Release factor"/>
    <property type="match status" value="1"/>
</dbReference>
<evidence type="ECO:0000259" key="3">
    <source>
        <dbReference type="SMART" id="SM00937"/>
    </source>
</evidence>
<evidence type="ECO:0000256" key="1">
    <source>
        <dbReference type="ARBA" id="ARBA00010835"/>
    </source>
</evidence>
<keyword evidence="5" id="KW-1185">Reference proteome</keyword>
<proteinExistence type="inferred from homology"/>
<dbReference type="PANTHER" id="PTHR43116">
    <property type="entry name" value="PEPTIDE CHAIN RELEASE FACTOR 2"/>
    <property type="match status" value="1"/>
</dbReference>
<dbReference type="STRING" id="3871.A0A1J7GYU1"/>
<dbReference type="InterPro" id="IPR000352">
    <property type="entry name" value="Pep_chain_release_fac_I"/>
</dbReference>
<dbReference type="PANTHER" id="PTHR43116:SF3">
    <property type="entry name" value="CLASS I PEPTIDE CHAIN RELEASE FACTOR"/>
    <property type="match status" value="1"/>
</dbReference>
<gene>
    <name evidence="4" type="ORF">TanjilG_26953</name>
</gene>
<evidence type="ECO:0000313" key="5">
    <source>
        <dbReference type="Proteomes" id="UP000188354"/>
    </source>
</evidence>
<evidence type="ECO:0000313" key="4">
    <source>
        <dbReference type="EMBL" id="OIV95256.1"/>
    </source>
</evidence>
<dbReference type="Gene3D" id="1.20.58.410">
    <property type="entry name" value="Release factor"/>
    <property type="match status" value="1"/>
</dbReference>
<name>A0A1J7GYU1_LUPAN</name>
<dbReference type="GO" id="GO:0005737">
    <property type="term" value="C:cytoplasm"/>
    <property type="evidence" value="ECO:0007669"/>
    <property type="project" value="InterPro"/>
</dbReference>
<dbReference type="InterPro" id="IPR004374">
    <property type="entry name" value="PrfB"/>
</dbReference>
<dbReference type="Proteomes" id="UP000188354">
    <property type="component" value="Chromosome LG16"/>
</dbReference>
<organism evidence="4 5">
    <name type="scientific">Lupinus angustifolius</name>
    <name type="common">Narrow-leaved blue lupine</name>
    <dbReference type="NCBI Taxonomy" id="3871"/>
    <lineage>
        <taxon>Eukaryota</taxon>
        <taxon>Viridiplantae</taxon>
        <taxon>Streptophyta</taxon>
        <taxon>Embryophyta</taxon>
        <taxon>Tracheophyta</taxon>
        <taxon>Spermatophyta</taxon>
        <taxon>Magnoliopsida</taxon>
        <taxon>eudicotyledons</taxon>
        <taxon>Gunneridae</taxon>
        <taxon>Pentapetalae</taxon>
        <taxon>rosids</taxon>
        <taxon>fabids</taxon>
        <taxon>Fabales</taxon>
        <taxon>Fabaceae</taxon>
        <taxon>Papilionoideae</taxon>
        <taxon>50 kb inversion clade</taxon>
        <taxon>genistoids sensu lato</taxon>
        <taxon>core genistoids</taxon>
        <taxon>Genisteae</taxon>
        <taxon>Lupinus</taxon>
    </lineage>
</organism>
<dbReference type="SMART" id="SM00937">
    <property type="entry name" value="PCRF"/>
    <property type="match status" value="1"/>
</dbReference>
<dbReference type="NCBIfam" id="TIGR00020">
    <property type="entry name" value="prfB"/>
    <property type="match status" value="1"/>
</dbReference>
<feature type="domain" description="Peptide chain release factor" evidence="3">
    <location>
        <begin position="126"/>
        <end position="236"/>
    </location>
</feature>
<reference evidence="4 5" key="1">
    <citation type="journal article" date="2017" name="Plant Biotechnol. J.">
        <title>A comprehensive draft genome sequence for lupin (Lupinus angustifolius), an emerging health food: insights into plant-microbe interactions and legume evolution.</title>
        <authorList>
            <person name="Hane J.K."/>
            <person name="Ming Y."/>
            <person name="Kamphuis L.G."/>
            <person name="Nelson M.N."/>
            <person name="Garg G."/>
            <person name="Atkins C.A."/>
            <person name="Bayer P.E."/>
            <person name="Bravo A."/>
            <person name="Bringans S."/>
            <person name="Cannon S."/>
            <person name="Edwards D."/>
            <person name="Foley R."/>
            <person name="Gao L.L."/>
            <person name="Harrison M.J."/>
            <person name="Huang W."/>
            <person name="Hurgobin B."/>
            <person name="Li S."/>
            <person name="Liu C.W."/>
            <person name="McGrath A."/>
            <person name="Morahan G."/>
            <person name="Murray J."/>
            <person name="Weller J."/>
            <person name="Jian J."/>
            <person name="Singh K.B."/>
        </authorList>
    </citation>
    <scope>NUCLEOTIDE SEQUENCE [LARGE SCALE GENOMIC DNA]</scope>
    <source>
        <strain evidence="5">cv. Tanjil</strain>
        <tissue evidence="4">Whole plant</tissue>
    </source>
</reference>
<dbReference type="InterPro" id="IPR045853">
    <property type="entry name" value="Pep_chain_release_fac_I_sf"/>
</dbReference>
<dbReference type="Pfam" id="PF03462">
    <property type="entry name" value="PCRF"/>
    <property type="match status" value="1"/>
</dbReference>
<evidence type="ECO:0000256" key="2">
    <source>
        <dbReference type="ARBA" id="ARBA00022917"/>
    </source>
</evidence>
<dbReference type="Gene3D" id="3.30.70.1660">
    <property type="match status" value="1"/>
</dbReference>
<comment type="similarity">
    <text evidence="1">Belongs to the prokaryotic/mitochondrial release factor family.</text>
</comment>
<dbReference type="HAMAP" id="MF_00094">
    <property type="entry name" value="Rel_fac_2"/>
    <property type="match status" value="1"/>
</dbReference>
<dbReference type="Gramene" id="OIV95256">
    <property type="protein sequence ID" value="OIV95256"/>
    <property type="gene ID" value="TanjilG_26953"/>
</dbReference>
<dbReference type="FunFam" id="3.30.160.20:FF:000004">
    <property type="entry name" value="Peptide chain release factor 1"/>
    <property type="match status" value="1"/>
</dbReference>
<dbReference type="AlphaFoldDB" id="A0A1J7GYU1"/>
<dbReference type="EMBL" id="CM007376">
    <property type="protein sequence ID" value="OIV95256.1"/>
    <property type="molecule type" value="Genomic_DNA"/>
</dbReference>
<dbReference type="Pfam" id="PF00472">
    <property type="entry name" value="RF-1"/>
    <property type="match status" value="1"/>
</dbReference>
<dbReference type="Gene3D" id="3.30.160.20">
    <property type="match status" value="1"/>
</dbReference>
<protein>
    <recommendedName>
        <fullName evidence="3">Peptide chain release factor domain-containing protein</fullName>
    </recommendedName>
</protein>
<dbReference type="InterPro" id="IPR005139">
    <property type="entry name" value="PCRF"/>
</dbReference>
<accession>A0A1J7GYU1</accession>
<keyword evidence="2" id="KW-0648">Protein biosynthesis</keyword>
<dbReference type="GO" id="GO:0016149">
    <property type="term" value="F:translation release factor activity, codon specific"/>
    <property type="evidence" value="ECO:0007669"/>
    <property type="project" value="InterPro"/>
</dbReference>